<protein>
    <submittedName>
        <fullName evidence="8">G_PROTEIN_RECEP_F1_2 domain-containing protein</fullName>
    </submittedName>
</protein>
<dbReference type="InterPro" id="IPR000276">
    <property type="entry name" value="GPCR_Rhodpsn"/>
</dbReference>
<proteinExistence type="predicted"/>
<name>A0A0N5AIC9_9BILA</name>
<organism evidence="7 8">
    <name type="scientific">Syphacia muris</name>
    <dbReference type="NCBI Taxonomy" id="451379"/>
    <lineage>
        <taxon>Eukaryota</taxon>
        <taxon>Metazoa</taxon>
        <taxon>Ecdysozoa</taxon>
        <taxon>Nematoda</taxon>
        <taxon>Chromadorea</taxon>
        <taxon>Rhabditida</taxon>
        <taxon>Spirurina</taxon>
        <taxon>Oxyuridomorpha</taxon>
        <taxon>Oxyuroidea</taxon>
        <taxon>Oxyuridae</taxon>
        <taxon>Syphacia</taxon>
    </lineage>
</organism>
<feature type="transmembrane region" description="Helical" evidence="5">
    <location>
        <begin position="67"/>
        <end position="86"/>
    </location>
</feature>
<dbReference type="GO" id="GO:0008188">
    <property type="term" value="F:neuropeptide receptor activity"/>
    <property type="evidence" value="ECO:0007669"/>
    <property type="project" value="InterPro"/>
</dbReference>
<evidence type="ECO:0000256" key="5">
    <source>
        <dbReference type="SAM" id="Phobius"/>
    </source>
</evidence>
<feature type="transmembrane region" description="Helical" evidence="5">
    <location>
        <begin position="241"/>
        <end position="265"/>
    </location>
</feature>
<reference evidence="8" key="1">
    <citation type="submission" date="2017-02" db="UniProtKB">
        <authorList>
            <consortium name="WormBaseParasite"/>
        </authorList>
    </citation>
    <scope>IDENTIFICATION</scope>
</reference>
<feature type="transmembrane region" description="Helical" evidence="5">
    <location>
        <begin position="304"/>
        <end position="326"/>
    </location>
</feature>
<dbReference type="InterPro" id="IPR017452">
    <property type="entry name" value="GPCR_Rhodpsn_7TM"/>
</dbReference>
<dbReference type="InterPro" id="IPR039952">
    <property type="entry name" value="Aex-2"/>
</dbReference>
<dbReference type="WBParaSite" id="SMUV_0000417301-mRNA-1">
    <property type="protein sequence ID" value="SMUV_0000417301-mRNA-1"/>
    <property type="gene ID" value="SMUV_0000417301"/>
</dbReference>
<evidence type="ECO:0000256" key="3">
    <source>
        <dbReference type="ARBA" id="ARBA00022989"/>
    </source>
</evidence>
<evidence type="ECO:0000259" key="6">
    <source>
        <dbReference type="PROSITE" id="PS50262"/>
    </source>
</evidence>
<evidence type="ECO:0000256" key="4">
    <source>
        <dbReference type="ARBA" id="ARBA00023136"/>
    </source>
</evidence>
<dbReference type="GO" id="GO:0016020">
    <property type="term" value="C:membrane"/>
    <property type="evidence" value="ECO:0007669"/>
    <property type="project" value="UniProtKB-SubCell"/>
</dbReference>
<sequence>MENTENESEIIPACYPSEGVDEESLRKSILIIKRGVLIACLLSAVLQIYVIVTAIKFLRRHVSDRYMHIFLLNMTVADLLLTGWGYPKELILYFVNRSIFPNEFKFSMHIFLWLGLSVSALSLVLLNVDKLIFFKFPLKYPKILTQARALMLTLSTWIISGLFIGCTFLMGAFQCATLYDVVTVDRSIDPNDRVAMTKFLNLTFPSDILDVENKGNGSYQVKIQECFGLEISENGFKGRTFYILFVFAVCIIPVVSSLVVALYILKVVQAHRRHIAEGIFLEQALVSTAGGIRRNRQILSRMRTFYFIFISTIFTFVTLVPFRLFIVYKTGQTTYSVSPCIYTLIGQVALHVQSLNSVLL</sequence>
<evidence type="ECO:0000256" key="1">
    <source>
        <dbReference type="ARBA" id="ARBA00004370"/>
    </source>
</evidence>
<feature type="transmembrane region" description="Helical" evidence="5">
    <location>
        <begin position="106"/>
        <end position="128"/>
    </location>
</feature>
<dbReference type="PANTHER" id="PTHR21643:SF6">
    <property type="entry name" value="G-PROTEIN COUPLED RECEPTORS FAMILY 1 PROFILE DOMAIN-CONTAINING PROTEIN"/>
    <property type="match status" value="1"/>
</dbReference>
<evidence type="ECO:0000313" key="7">
    <source>
        <dbReference type="Proteomes" id="UP000046393"/>
    </source>
</evidence>
<keyword evidence="4 5" id="KW-0472">Membrane</keyword>
<dbReference type="Proteomes" id="UP000046393">
    <property type="component" value="Unplaced"/>
</dbReference>
<evidence type="ECO:0000256" key="2">
    <source>
        <dbReference type="ARBA" id="ARBA00022692"/>
    </source>
</evidence>
<dbReference type="CDD" id="cd00637">
    <property type="entry name" value="7tm_classA_rhodopsin-like"/>
    <property type="match status" value="1"/>
</dbReference>
<keyword evidence="2 5" id="KW-0812">Transmembrane</keyword>
<accession>A0A0N5AIC9</accession>
<dbReference type="PROSITE" id="PS50262">
    <property type="entry name" value="G_PROTEIN_RECEP_F1_2"/>
    <property type="match status" value="1"/>
</dbReference>
<dbReference type="AlphaFoldDB" id="A0A0N5AIC9"/>
<feature type="domain" description="G-protein coupled receptors family 1 profile" evidence="6">
    <location>
        <begin position="43"/>
        <end position="360"/>
    </location>
</feature>
<dbReference type="Pfam" id="PF00001">
    <property type="entry name" value="7tm_1"/>
    <property type="match status" value="1"/>
</dbReference>
<comment type="subcellular location">
    <subcellularLocation>
        <location evidence="1">Membrane</location>
    </subcellularLocation>
</comment>
<dbReference type="PANTHER" id="PTHR21643">
    <property type="entry name" value="G-PROTEIN COUPLED RECEPTORS FAMILY 1 PROFILE DOMAIN-CONTAINING PROTEIN-RELATED"/>
    <property type="match status" value="1"/>
</dbReference>
<keyword evidence="7" id="KW-1185">Reference proteome</keyword>
<evidence type="ECO:0000313" key="8">
    <source>
        <dbReference type="WBParaSite" id="SMUV_0000417301-mRNA-1"/>
    </source>
</evidence>
<dbReference type="Gene3D" id="1.20.1070.10">
    <property type="entry name" value="Rhodopsin 7-helix transmembrane proteins"/>
    <property type="match status" value="1"/>
</dbReference>
<feature type="transmembrane region" description="Helical" evidence="5">
    <location>
        <begin position="149"/>
        <end position="173"/>
    </location>
</feature>
<dbReference type="SUPFAM" id="SSF81321">
    <property type="entry name" value="Family A G protein-coupled receptor-like"/>
    <property type="match status" value="1"/>
</dbReference>
<keyword evidence="3 5" id="KW-1133">Transmembrane helix</keyword>
<feature type="transmembrane region" description="Helical" evidence="5">
    <location>
        <begin position="35"/>
        <end position="55"/>
    </location>
</feature>